<accession>A0A2V5IBY0</accession>
<keyword evidence="1" id="KW-1133">Transmembrane helix</keyword>
<dbReference type="Proteomes" id="UP000248817">
    <property type="component" value="Unassembled WGS sequence"/>
</dbReference>
<keyword evidence="3" id="KW-1185">Reference proteome</keyword>
<evidence type="ECO:0000313" key="3">
    <source>
        <dbReference type="Proteomes" id="UP000248817"/>
    </source>
</evidence>
<dbReference type="EMBL" id="KZ825501">
    <property type="protein sequence ID" value="PYI31573.1"/>
    <property type="molecule type" value="Genomic_DNA"/>
</dbReference>
<feature type="transmembrane region" description="Helical" evidence="1">
    <location>
        <begin position="79"/>
        <end position="102"/>
    </location>
</feature>
<evidence type="ECO:0000313" key="2">
    <source>
        <dbReference type="EMBL" id="PYI31573.1"/>
    </source>
</evidence>
<keyword evidence="1" id="KW-0472">Membrane</keyword>
<organism evidence="2 3">
    <name type="scientific">Aspergillus indologenus CBS 114.80</name>
    <dbReference type="NCBI Taxonomy" id="1450541"/>
    <lineage>
        <taxon>Eukaryota</taxon>
        <taxon>Fungi</taxon>
        <taxon>Dikarya</taxon>
        <taxon>Ascomycota</taxon>
        <taxon>Pezizomycotina</taxon>
        <taxon>Eurotiomycetes</taxon>
        <taxon>Eurotiomycetidae</taxon>
        <taxon>Eurotiales</taxon>
        <taxon>Aspergillaceae</taxon>
        <taxon>Aspergillus</taxon>
        <taxon>Aspergillus subgen. Circumdati</taxon>
    </lineage>
</organism>
<reference evidence="2 3" key="1">
    <citation type="submission" date="2018-02" db="EMBL/GenBank/DDBJ databases">
        <title>The genomes of Aspergillus section Nigri reveals drivers in fungal speciation.</title>
        <authorList>
            <consortium name="DOE Joint Genome Institute"/>
            <person name="Vesth T.C."/>
            <person name="Nybo J."/>
            <person name="Theobald S."/>
            <person name="Brandl J."/>
            <person name="Frisvad J.C."/>
            <person name="Nielsen K.F."/>
            <person name="Lyhne E.K."/>
            <person name="Kogle M.E."/>
            <person name="Kuo A."/>
            <person name="Riley R."/>
            <person name="Clum A."/>
            <person name="Nolan M."/>
            <person name="Lipzen A."/>
            <person name="Salamov A."/>
            <person name="Henrissat B."/>
            <person name="Wiebenga A."/>
            <person name="De vries R.P."/>
            <person name="Grigoriev I.V."/>
            <person name="Mortensen U.H."/>
            <person name="Andersen M.R."/>
            <person name="Baker S.E."/>
        </authorList>
    </citation>
    <scope>NUCLEOTIDE SEQUENCE [LARGE SCALE GENOMIC DNA]</scope>
    <source>
        <strain evidence="2 3">CBS 114.80</strain>
    </source>
</reference>
<sequence length="124" mass="13250">MLIASGSRKIDPSLSWEDAAGVAFIRYEEHTLLVVHALLLPLRAISRLMASLMAVATDLVGTGTRDVAQLQAGVAARNWAFLGGMALAAAVFAAVHGGIILFDAVEMEVDEDDRVKEIYVNLIS</sequence>
<proteinExistence type="predicted"/>
<evidence type="ECO:0000256" key="1">
    <source>
        <dbReference type="SAM" id="Phobius"/>
    </source>
</evidence>
<dbReference type="AlphaFoldDB" id="A0A2V5IBY0"/>
<gene>
    <name evidence="2" type="ORF">BP00DRAFT_456898</name>
</gene>
<keyword evidence="1" id="KW-0812">Transmembrane</keyword>
<protein>
    <submittedName>
        <fullName evidence="2">Uncharacterized protein</fullName>
    </submittedName>
</protein>
<name>A0A2V5IBY0_9EURO</name>